<dbReference type="InterPro" id="IPR005745">
    <property type="entry name" value="Ribosomal_uL14_bac-type"/>
</dbReference>
<dbReference type="SUPFAM" id="SSF50193">
    <property type="entry name" value="Ribosomal protein L14"/>
    <property type="match status" value="1"/>
</dbReference>
<comment type="caution">
    <text evidence="6">The sequence shown here is derived from an EMBL/GenBank/DDBJ whole genome shotgun (WGS) entry which is preliminary data.</text>
</comment>
<sequence>MLQLRSIFKPADNCGARSLEVIHVYRGFHRKKGGIADTVLAVVKEATPNGIVKKKEKVKVVIVRTKKEVGRPDGSYIRFSDNAGVIIDSQNTPRGTRIFGPIAREVKDAGFTKIASMAKEVY</sequence>
<dbReference type="EMBL" id="MGDJ01000016">
    <property type="protein sequence ID" value="OGL53553.1"/>
    <property type="molecule type" value="Genomic_DNA"/>
</dbReference>
<accession>A0A1F7SIF3</accession>
<dbReference type="InterPro" id="IPR036853">
    <property type="entry name" value="Ribosomal_uL14_sf"/>
</dbReference>
<dbReference type="Gene3D" id="2.40.150.20">
    <property type="entry name" value="Ribosomal protein L14"/>
    <property type="match status" value="1"/>
</dbReference>
<evidence type="ECO:0000256" key="5">
    <source>
        <dbReference type="RuleBase" id="RU003950"/>
    </source>
</evidence>
<comment type="similarity">
    <text evidence="3 4">Belongs to the universal ribosomal protein uL14 family.</text>
</comment>
<dbReference type="InterPro" id="IPR000218">
    <property type="entry name" value="Ribosomal_uL14"/>
</dbReference>
<dbReference type="NCBIfam" id="TIGR01067">
    <property type="entry name" value="rplN_bact"/>
    <property type="match status" value="1"/>
</dbReference>
<comment type="function">
    <text evidence="3 5">Binds to 23S rRNA. Forms part of two intersubunit bridges in the 70S ribosome.</text>
</comment>
<keyword evidence="3 5" id="KW-0699">rRNA-binding</keyword>
<reference evidence="6 7" key="1">
    <citation type="journal article" date="2016" name="Nat. Commun.">
        <title>Thousands of microbial genomes shed light on interconnected biogeochemical processes in an aquifer system.</title>
        <authorList>
            <person name="Anantharaman K."/>
            <person name="Brown C.T."/>
            <person name="Hug L.A."/>
            <person name="Sharon I."/>
            <person name="Castelle C.J."/>
            <person name="Probst A.J."/>
            <person name="Thomas B.C."/>
            <person name="Singh A."/>
            <person name="Wilkins M.J."/>
            <person name="Karaoz U."/>
            <person name="Brodie E.L."/>
            <person name="Williams K.H."/>
            <person name="Hubbard S.S."/>
            <person name="Banfield J.F."/>
        </authorList>
    </citation>
    <scope>NUCLEOTIDE SEQUENCE [LARGE SCALE GENOMIC DNA]</scope>
</reference>
<dbReference type="Proteomes" id="UP000185874">
    <property type="component" value="Unassembled WGS sequence"/>
</dbReference>
<evidence type="ECO:0000313" key="6">
    <source>
        <dbReference type="EMBL" id="OGL53553.1"/>
    </source>
</evidence>
<keyword evidence="1 3" id="KW-0689">Ribosomal protein</keyword>
<evidence type="ECO:0000256" key="1">
    <source>
        <dbReference type="ARBA" id="ARBA00022980"/>
    </source>
</evidence>
<dbReference type="GO" id="GO:0070180">
    <property type="term" value="F:large ribosomal subunit rRNA binding"/>
    <property type="evidence" value="ECO:0007669"/>
    <property type="project" value="TreeGrafter"/>
</dbReference>
<dbReference type="HAMAP" id="MF_01367">
    <property type="entry name" value="Ribosomal_uL14"/>
    <property type="match status" value="1"/>
</dbReference>
<evidence type="ECO:0000313" key="7">
    <source>
        <dbReference type="Proteomes" id="UP000185874"/>
    </source>
</evidence>
<evidence type="ECO:0000256" key="4">
    <source>
        <dbReference type="RuleBase" id="RU003949"/>
    </source>
</evidence>
<name>A0A1F7SIF3_9BACT</name>
<dbReference type="GO" id="GO:0022625">
    <property type="term" value="C:cytosolic large ribosomal subunit"/>
    <property type="evidence" value="ECO:0007669"/>
    <property type="project" value="TreeGrafter"/>
</dbReference>
<evidence type="ECO:0000256" key="2">
    <source>
        <dbReference type="ARBA" id="ARBA00023274"/>
    </source>
</evidence>
<keyword evidence="2 3" id="KW-0687">Ribonucleoprotein</keyword>
<dbReference type="AlphaFoldDB" id="A0A1F7SIF3"/>
<dbReference type="GO" id="GO:0006412">
    <property type="term" value="P:translation"/>
    <property type="evidence" value="ECO:0007669"/>
    <property type="project" value="UniProtKB-UniRule"/>
</dbReference>
<keyword evidence="3 5" id="KW-0694">RNA-binding</keyword>
<organism evidence="6 7">
    <name type="scientific">Candidatus Shapirobacteria bacterium RBG_13_44_7</name>
    <dbReference type="NCBI Taxonomy" id="1802149"/>
    <lineage>
        <taxon>Bacteria</taxon>
        <taxon>Candidatus Shapironibacteriota</taxon>
    </lineage>
</organism>
<dbReference type="CDD" id="cd00337">
    <property type="entry name" value="Ribosomal_uL14"/>
    <property type="match status" value="1"/>
</dbReference>
<protein>
    <recommendedName>
        <fullName evidence="3">Large ribosomal subunit protein uL14</fullName>
    </recommendedName>
</protein>
<proteinExistence type="inferred from homology"/>
<dbReference type="GO" id="GO:0003735">
    <property type="term" value="F:structural constituent of ribosome"/>
    <property type="evidence" value="ECO:0007669"/>
    <property type="project" value="InterPro"/>
</dbReference>
<gene>
    <name evidence="3" type="primary">rplN</name>
    <name evidence="6" type="ORF">A3K55_01015</name>
</gene>
<dbReference type="PANTHER" id="PTHR11761:SF3">
    <property type="entry name" value="LARGE RIBOSOMAL SUBUNIT PROTEIN UL14M"/>
    <property type="match status" value="1"/>
</dbReference>
<dbReference type="SMART" id="SM01374">
    <property type="entry name" value="Ribosomal_L14"/>
    <property type="match status" value="1"/>
</dbReference>
<evidence type="ECO:0000256" key="3">
    <source>
        <dbReference type="HAMAP-Rule" id="MF_01367"/>
    </source>
</evidence>
<dbReference type="PANTHER" id="PTHR11761">
    <property type="entry name" value="50S/60S RIBOSOMAL PROTEIN L14/L23"/>
    <property type="match status" value="1"/>
</dbReference>
<comment type="subunit">
    <text evidence="3">Part of the 50S ribosomal subunit. Forms a cluster with proteins L3 and L19. In the 70S ribosome, L14 and L19 interact and together make contacts with the 16S rRNA in bridges B5 and B8.</text>
</comment>
<dbReference type="Pfam" id="PF00238">
    <property type="entry name" value="Ribosomal_L14"/>
    <property type="match status" value="1"/>
</dbReference>